<name>A0A2H9T2U2_9ZZZZ</name>
<dbReference type="EMBL" id="NSIT01000520">
    <property type="protein sequence ID" value="PJE77546.1"/>
    <property type="molecule type" value="Genomic_DNA"/>
</dbReference>
<sequence>MARHLCGTYYSSLGYVAIYGNTENGVYCGCLSSVKVGEFVTVCHCAFTVLISPGFGPHICLYIRKLVTVCGSVLIDFRRNLPSQMPRSGYKTR</sequence>
<dbReference type="AlphaFoldDB" id="A0A2H9T2U2"/>
<accession>A0A2H9T2U2</accession>
<reference evidence="1" key="1">
    <citation type="journal article" date="2017" name="Appl. Environ. Microbiol.">
        <title>Molecular characterization of an Endozoicomonas-like organism causing infection in king scallop Pecten maximus L.</title>
        <authorList>
            <person name="Cano I."/>
            <person name="van Aerle R."/>
            <person name="Ross S."/>
            <person name="Verner-Jeffreys D.W."/>
            <person name="Paley R.K."/>
            <person name="Rimmer G."/>
            <person name="Ryder D."/>
            <person name="Hooper P."/>
            <person name="Stone D."/>
            <person name="Feist S.W."/>
        </authorList>
    </citation>
    <scope>NUCLEOTIDE SEQUENCE</scope>
</reference>
<comment type="caution">
    <text evidence="1">The sequence shown here is derived from an EMBL/GenBank/DDBJ whole genome shotgun (WGS) entry which is preliminary data.</text>
</comment>
<gene>
    <name evidence="1" type="ORF">CI610_03530</name>
</gene>
<evidence type="ECO:0000313" key="1">
    <source>
        <dbReference type="EMBL" id="PJE77546.1"/>
    </source>
</evidence>
<protein>
    <submittedName>
        <fullName evidence="1">Uncharacterized protein</fullName>
    </submittedName>
</protein>
<organism evidence="1">
    <name type="scientific">invertebrate metagenome</name>
    <dbReference type="NCBI Taxonomy" id="1711999"/>
    <lineage>
        <taxon>unclassified sequences</taxon>
        <taxon>metagenomes</taxon>
        <taxon>organismal metagenomes</taxon>
    </lineage>
</organism>
<proteinExistence type="predicted"/>